<accession>A0A4S3K5G6</accession>
<evidence type="ECO:0000259" key="2">
    <source>
        <dbReference type="PROSITE" id="PS50914"/>
    </source>
</evidence>
<dbReference type="AlphaFoldDB" id="A0A4S3K5G6"/>
<dbReference type="Proteomes" id="UP000295341">
    <property type="component" value="Unassembled WGS sequence"/>
</dbReference>
<dbReference type="InterPro" id="IPR014004">
    <property type="entry name" value="Transpt-assoc_nodulatn_dom_bac"/>
</dbReference>
<dbReference type="EMBL" id="SOBT01000008">
    <property type="protein sequence ID" value="TDU31497.1"/>
    <property type="molecule type" value="Genomic_DNA"/>
</dbReference>
<feature type="signal peptide" evidence="1">
    <location>
        <begin position="1"/>
        <end position="27"/>
    </location>
</feature>
<feature type="domain" description="BON" evidence="2">
    <location>
        <begin position="48"/>
        <end position="116"/>
    </location>
</feature>
<proteinExistence type="predicted"/>
<dbReference type="InterPro" id="IPR007055">
    <property type="entry name" value="BON_dom"/>
</dbReference>
<dbReference type="PANTHER" id="PTHR34606">
    <property type="entry name" value="BON DOMAIN-CONTAINING PROTEIN"/>
    <property type="match status" value="1"/>
</dbReference>
<evidence type="ECO:0000256" key="1">
    <source>
        <dbReference type="SAM" id="SignalP"/>
    </source>
</evidence>
<feature type="chain" id="PRO_5030100190" evidence="1">
    <location>
        <begin position="28"/>
        <end position="118"/>
    </location>
</feature>
<dbReference type="Gene3D" id="3.30.1340.30">
    <property type="match status" value="1"/>
</dbReference>
<protein>
    <submittedName>
        <fullName evidence="3">BON domain-containing protein</fullName>
    </submittedName>
</protein>
<dbReference type="PANTHER" id="PTHR34606:SF16">
    <property type="entry name" value="BON DOMAIN-CONTAINING PROTEIN"/>
    <property type="match status" value="1"/>
</dbReference>
<dbReference type="OrthoDB" id="5653754at2"/>
<evidence type="ECO:0000313" key="3">
    <source>
        <dbReference type="EMBL" id="TDU31497.1"/>
    </source>
</evidence>
<sequence>MKYTSTRKTLFAAALLGLTCATPMAFAEGATAGAKIETAADKTGEYLSDSALTAKVKTALVAEKNLKSLGINVESTDGVVTLSGKVPNEASIEQAGAATKAVVGVKDVHNKLELKTKS</sequence>
<keyword evidence="4" id="KW-1185">Reference proteome</keyword>
<keyword evidence="1" id="KW-0732">Signal</keyword>
<evidence type="ECO:0000313" key="4">
    <source>
        <dbReference type="Proteomes" id="UP000295341"/>
    </source>
</evidence>
<organism evidence="3 4">
    <name type="scientific">Panacagrimonas perspica</name>
    <dbReference type="NCBI Taxonomy" id="381431"/>
    <lineage>
        <taxon>Bacteria</taxon>
        <taxon>Pseudomonadati</taxon>
        <taxon>Pseudomonadota</taxon>
        <taxon>Gammaproteobacteria</taxon>
        <taxon>Nevskiales</taxon>
        <taxon>Nevskiaceae</taxon>
        <taxon>Panacagrimonas</taxon>
    </lineage>
</organism>
<name>A0A4S3K5G6_9GAMM</name>
<reference evidence="3 4" key="1">
    <citation type="submission" date="2019-03" db="EMBL/GenBank/DDBJ databases">
        <title>Genomic Encyclopedia of Type Strains, Phase IV (KMG-IV): sequencing the most valuable type-strain genomes for metagenomic binning, comparative biology and taxonomic classification.</title>
        <authorList>
            <person name="Goeker M."/>
        </authorList>
    </citation>
    <scope>NUCLEOTIDE SEQUENCE [LARGE SCALE GENOMIC DNA]</scope>
    <source>
        <strain evidence="3 4">DSM 26377</strain>
    </source>
</reference>
<dbReference type="PROSITE" id="PS50914">
    <property type="entry name" value="BON"/>
    <property type="match status" value="1"/>
</dbReference>
<gene>
    <name evidence="3" type="ORF">DFR24_0867</name>
</gene>
<dbReference type="InterPro" id="IPR051686">
    <property type="entry name" value="Lipoprotein_DolP"/>
</dbReference>
<dbReference type="RefSeq" id="WP_133880073.1">
    <property type="nucleotide sequence ID" value="NZ_MWIN01000012.1"/>
</dbReference>
<comment type="caution">
    <text evidence="3">The sequence shown here is derived from an EMBL/GenBank/DDBJ whole genome shotgun (WGS) entry which is preliminary data.</text>
</comment>
<dbReference type="Pfam" id="PF04972">
    <property type="entry name" value="BON"/>
    <property type="match status" value="1"/>
</dbReference>
<dbReference type="SMART" id="SM00749">
    <property type="entry name" value="BON"/>
    <property type="match status" value="1"/>
</dbReference>